<proteinExistence type="predicted"/>
<dbReference type="EMBL" id="MLZC01000020">
    <property type="protein sequence ID" value="OHG60654.1"/>
    <property type="molecule type" value="Genomic_DNA"/>
</dbReference>
<sequence>MPLIFYLLGIFAVVIYGGQPAPSGLARTEQNLQNQLPQQARQTIAYVTALNDWRYDHPLQNGTITASQLGIPFSVHLKNQVVSNRLWVWQPAKPGLFSALLAESGHSALTGQVRGRRLFDATNTDMQVTVPDVVPDGSLVCLN</sequence>
<evidence type="ECO:0008006" key="2">
    <source>
        <dbReference type="Google" id="ProtNLM"/>
    </source>
</evidence>
<accession>A0A1S0Z8C6</accession>
<organism evidence="1">
    <name type="scientific">Salmonella enterica subsp. enterica serovar Saintpaul</name>
    <dbReference type="NCBI Taxonomy" id="90105"/>
    <lineage>
        <taxon>Bacteria</taxon>
        <taxon>Pseudomonadati</taxon>
        <taxon>Pseudomonadota</taxon>
        <taxon>Gammaproteobacteria</taxon>
        <taxon>Enterobacterales</taxon>
        <taxon>Enterobacteriaceae</taxon>
        <taxon>Salmonella</taxon>
    </lineage>
</organism>
<dbReference type="AlphaFoldDB" id="A0A1S0Z8C6"/>
<dbReference type="RefSeq" id="WP_001644787.1">
    <property type="nucleotide sequence ID" value="NZ_QWDP01000013.1"/>
</dbReference>
<dbReference type="InterPro" id="IPR009987">
    <property type="entry name" value="IM_PilM"/>
</dbReference>
<dbReference type="Pfam" id="PF07419">
    <property type="entry name" value="PilM"/>
    <property type="match status" value="1"/>
</dbReference>
<gene>
    <name evidence="1" type="ORF">A7T00_27320</name>
</gene>
<evidence type="ECO:0000313" key="1">
    <source>
        <dbReference type="EMBL" id="OHG60654.1"/>
    </source>
</evidence>
<name>A0A1S0Z8C6_SALET</name>
<comment type="caution">
    <text evidence="1">The sequence shown here is derived from an EMBL/GenBank/DDBJ whole genome shotgun (WGS) entry which is preliminary data.</text>
</comment>
<reference evidence="1" key="1">
    <citation type="submission" date="2016-09" db="EMBL/GenBank/DDBJ databases">
        <title>Whole genome sequencing of Salmonella enterica.</title>
        <authorList>
            <person name="Bell R."/>
        </authorList>
    </citation>
    <scope>NUCLEOTIDE SEQUENCE [LARGE SCALE GENOMIC DNA]</scope>
    <source>
        <strain evidence="1">CFSAN044978</strain>
    </source>
</reference>
<dbReference type="Gene3D" id="3.30.450.360">
    <property type="match status" value="1"/>
</dbReference>
<protein>
    <recommendedName>
        <fullName evidence="2">Type IV pilus biogenesis protein PilM</fullName>
    </recommendedName>
</protein>